<dbReference type="SUPFAM" id="SSF56112">
    <property type="entry name" value="Protein kinase-like (PK-like)"/>
    <property type="match status" value="1"/>
</dbReference>
<dbReference type="SMART" id="SM00220">
    <property type="entry name" value="S_TKc"/>
    <property type="match status" value="1"/>
</dbReference>
<keyword evidence="2" id="KW-0418">Kinase</keyword>
<comment type="caution">
    <text evidence="2">The sequence shown here is derived from an EMBL/GenBank/DDBJ whole genome shotgun (WGS) entry which is preliminary data.</text>
</comment>
<dbReference type="Pfam" id="PF00069">
    <property type="entry name" value="Pkinase"/>
    <property type="match status" value="1"/>
</dbReference>
<dbReference type="InterPro" id="IPR051681">
    <property type="entry name" value="Ser/Thr_Kinases-Pseudokinases"/>
</dbReference>
<keyword evidence="2" id="KW-0808">Transferase</keyword>
<dbReference type="EMBL" id="BMAT01008573">
    <property type="protein sequence ID" value="GFR88618.1"/>
    <property type="molecule type" value="Genomic_DNA"/>
</dbReference>
<sequence>MPYYEGGDMVNMWRRPEVNICAIAGCILQVSLAVNCLHQESVIHGDIKCRNIFLDDHDNAHLGDLGYARFVSGQKTVLTGPLGTSTYWSPERFDCESDDSVEEFDLFKCDVYALGVVCWVLVSKEVPVAGANYLAWLKGATHLNIPAHMRLAMELMLEPIPEKRATIQEVMTMFSSPKLWNEFPKRPEFVVSDVGVSETTS</sequence>
<name>A0AAV4GSW0_9GAST</name>
<dbReference type="PROSITE" id="PS50011">
    <property type="entry name" value="PROTEIN_KINASE_DOM"/>
    <property type="match status" value="1"/>
</dbReference>
<reference evidence="2 3" key="1">
    <citation type="journal article" date="2021" name="Elife">
        <title>Chloroplast acquisition without the gene transfer in kleptoplastic sea slugs, Plakobranchus ocellatus.</title>
        <authorList>
            <person name="Maeda T."/>
            <person name="Takahashi S."/>
            <person name="Yoshida T."/>
            <person name="Shimamura S."/>
            <person name="Takaki Y."/>
            <person name="Nagai Y."/>
            <person name="Toyoda A."/>
            <person name="Suzuki Y."/>
            <person name="Arimoto A."/>
            <person name="Ishii H."/>
            <person name="Satoh N."/>
            <person name="Nishiyama T."/>
            <person name="Hasebe M."/>
            <person name="Maruyama T."/>
            <person name="Minagawa J."/>
            <person name="Obokata J."/>
            <person name="Shigenobu S."/>
        </authorList>
    </citation>
    <scope>NUCLEOTIDE SEQUENCE [LARGE SCALE GENOMIC DNA]</scope>
</reference>
<dbReference type="Gene3D" id="1.10.510.10">
    <property type="entry name" value="Transferase(Phosphotransferase) domain 1"/>
    <property type="match status" value="1"/>
</dbReference>
<dbReference type="InterPro" id="IPR000719">
    <property type="entry name" value="Prot_kinase_dom"/>
</dbReference>
<dbReference type="AlphaFoldDB" id="A0AAV4GSW0"/>
<dbReference type="Proteomes" id="UP000762676">
    <property type="component" value="Unassembled WGS sequence"/>
</dbReference>
<evidence type="ECO:0000313" key="2">
    <source>
        <dbReference type="EMBL" id="GFR88618.1"/>
    </source>
</evidence>
<dbReference type="PANTHER" id="PTHR44329">
    <property type="entry name" value="SERINE/THREONINE-PROTEIN KINASE TNNI3K-RELATED"/>
    <property type="match status" value="1"/>
</dbReference>
<keyword evidence="3" id="KW-1185">Reference proteome</keyword>
<accession>A0AAV4GSW0</accession>
<organism evidence="2 3">
    <name type="scientific">Elysia marginata</name>
    <dbReference type="NCBI Taxonomy" id="1093978"/>
    <lineage>
        <taxon>Eukaryota</taxon>
        <taxon>Metazoa</taxon>
        <taxon>Spiralia</taxon>
        <taxon>Lophotrochozoa</taxon>
        <taxon>Mollusca</taxon>
        <taxon>Gastropoda</taxon>
        <taxon>Heterobranchia</taxon>
        <taxon>Euthyneura</taxon>
        <taxon>Panpulmonata</taxon>
        <taxon>Sacoglossa</taxon>
        <taxon>Placobranchoidea</taxon>
        <taxon>Plakobranchidae</taxon>
        <taxon>Elysia</taxon>
    </lineage>
</organism>
<gene>
    <name evidence="2" type="ORF">ElyMa_004257400</name>
</gene>
<keyword evidence="2" id="KW-0723">Serine/threonine-protein kinase</keyword>
<proteinExistence type="predicted"/>
<feature type="domain" description="Protein kinase" evidence="1">
    <location>
        <begin position="1"/>
        <end position="179"/>
    </location>
</feature>
<dbReference type="InterPro" id="IPR011009">
    <property type="entry name" value="Kinase-like_dom_sf"/>
</dbReference>
<dbReference type="GO" id="GO:0004674">
    <property type="term" value="F:protein serine/threonine kinase activity"/>
    <property type="evidence" value="ECO:0007669"/>
    <property type="project" value="UniProtKB-KW"/>
</dbReference>
<dbReference type="PROSITE" id="PS00108">
    <property type="entry name" value="PROTEIN_KINASE_ST"/>
    <property type="match status" value="1"/>
</dbReference>
<evidence type="ECO:0000259" key="1">
    <source>
        <dbReference type="PROSITE" id="PS50011"/>
    </source>
</evidence>
<protein>
    <submittedName>
        <fullName evidence="2">Serine/threonine protein kinase</fullName>
    </submittedName>
</protein>
<dbReference type="GO" id="GO:0005524">
    <property type="term" value="F:ATP binding"/>
    <property type="evidence" value="ECO:0007669"/>
    <property type="project" value="InterPro"/>
</dbReference>
<dbReference type="InterPro" id="IPR008271">
    <property type="entry name" value="Ser/Thr_kinase_AS"/>
</dbReference>
<evidence type="ECO:0000313" key="3">
    <source>
        <dbReference type="Proteomes" id="UP000762676"/>
    </source>
</evidence>